<comment type="similarity">
    <text evidence="1">Belongs to the Gfa family.</text>
</comment>
<dbReference type="PANTHER" id="PTHR28620">
    <property type="entry name" value="CENTROMERE PROTEIN V"/>
    <property type="match status" value="1"/>
</dbReference>
<protein>
    <submittedName>
        <fullName evidence="5">GFA family protein</fullName>
    </submittedName>
</protein>
<keyword evidence="6" id="KW-1185">Reference proteome</keyword>
<dbReference type="InterPro" id="IPR006913">
    <property type="entry name" value="CENP-V/GFA"/>
</dbReference>
<evidence type="ECO:0000256" key="2">
    <source>
        <dbReference type="ARBA" id="ARBA00022723"/>
    </source>
</evidence>
<organism evidence="5 6">
    <name type="scientific">Sphingomonas rhizophila</name>
    <dbReference type="NCBI Taxonomy" id="2071607"/>
    <lineage>
        <taxon>Bacteria</taxon>
        <taxon>Pseudomonadati</taxon>
        <taxon>Pseudomonadota</taxon>
        <taxon>Alphaproteobacteria</taxon>
        <taxon>Sphingomonadales</taxon>
        <taxon>Sphingomonadaceae</taxon>
        <taxon>Sphingomonas</taxon>
    </lineage>
</organism>
<reference evidence="5 6" key="1">
    <citation type="submission" date="2020-08" db="EMBL/GenBank/DDBJ databases">
        <title>Genome sequence of Sphingomonas rhizophila KACC 19189T.</title>
        <authorList>
            <person name="Hyun D.-W."/>
            <person name="Bae J.-W."/>
        </authorList>
    </citation>
    <scope>NUCLEOTIDE SEQUENCE [LARGE SCALE GENOMIC DNA]</scope>
    <source>
        <strain evidence="5 6">KACC 19189</strain>
    </source>
</reference>
<proteinExistence type="inferred from homology"/>
<dbReference type="InterPro" id="IPR011057">
    <property type="entry name" value="Mss4-like_sf"/>
</dbReference>
<dbReference type="PROSITE" id="PS51891">
    <property type="entry name" value="CENP_V_GFA"/>
    <property type="match status" value="1"/>
</dbReference>
<dbReference type="GO" id="GO:0016846">
    <property type="term" value="F:carbon-sulfur lyase activity"/>
    <property type="evidence" value="ECO:0007669"/>
    <property type="project" value="InterPro"/>
</dbReference>
<keyword evidence="2" id="KW-0479">Metal-binding</keyword>
<dbReference type="PANTHER" id="PTHR28620:SF1">
    <property type="entry name" value="CENP-V_GFA DOMAIN-CONTAINING PROTEIN"/>
    <property type="match status" value="1"/>
</dbReference>
<dbReference type="EMBL" id="CP060717">
    <property type="protein sequence ID" value="QNN66321.1"/>
    <property type="molecule type" value="Genomic_DNA"/>
</dbReference>
<name>A0A7G9SEP6_9SPHN</name>
<dbReference type="InterPro" id="IPR052355">
    <property type="entry name" value="CENP-V-like"/>
</dbReference>
<evidence type="ECO:0000256" key="1">
    <source>
        <dbReference type="ARBA" id="ARBA00005495"/>
    </source>
</evidence>
<dbReference type="Gene3D" id="2.170.150.70">
    <property type="match status" value="1"/>
</dbReference>
<dbReference type="Proteomes" id="UP000515955">
    <property type="component" value="Chromosome"/>
</dbReference>
<keyword evidence="3" id="KW-0862">Zinc</keyword>
<accession>A0A7G9SEP6</accession>
<dbReference type="AlphaFoldDB" id="A0A7G9SEP6"/>
<gene>
    <name evidence="5" type="ORF">H9L12_12915</name>
</gene>
<evidence type="ECO:0000259" key="4">
    <source>
        <dbReference type="PROSITE" id="PS51891"/>
    </source>
</evidence>
<dbReference type="Pfam" id="PF04828">
    <property type="entry name" value="GFA"/>
    <property type="match status" value="1"/>
</dbReference>
<evidence type="ECO:0000313" key="5">
    <source>
        <dbReference type="EMBL" id="QNN66321.1"/>
    </source>
</evidence>
<dbReference type="KEGG" id="srhi:H9L12_12915"/>
<dbReference type="GO" id="GO:0046872">
    <property type="term" value="F:metal ion binding"/>
    <property type="evidence" value="ECO:0007669"/>
    <property type="project" value="UniProtKB-KW"/>
</dbReference>
<dbReference type="SUPFAM" id="SSF51316">
    <property type="entry name" value="Mss4-like"/>
    <property type="match status" value="1"/>
</dbReference>
<feature type="domain" description="CENP-V/GFA" evidence="4">
    <location>
        <begin position="1"/>
        <end position="113"/>
    </location>
</feature>
<sequence>MVARCHCGKVTIELPHAPSEVTECNCSLCRKTGFRGIYYSPDEVRVSGAVDPYVRADLDEACLTNWHCPTCGCATHWTGIGVHAAGRMGVNARLLDPAVVDGLPVKKVDGASW</sequence>
<evidence type="ECO:0000313" key="6">
    <source>
        <dbReference type="Proteomes" id="UP000515955"/>
    </source>
</evidence>
<evidence type="ECO:0000256" key="3">
    <source>
        <dbReference type="ARBA" id="ARBA00022833"/>
    </source>
</evidence>